<keyword evidence="2 5" id="KW-0689">Ribosomal protein</keyword>
<comment type="similarity">
    <text evidence="1 5">Belongs to the universal ribosomal protein uL24 family.</text>
</comment>
<dbReference type="HAMAP" id="MF_01326_B">
    <property type="entry name" value="Ribosomal_uL24_B"/>
    <property type="match status" value="1"/>
</dbReference>
<evidence type="ECO:0000256" key="3">
    <source>
        <dbReference type="ARBA" id="ARBA00023274"/>
    </source>
</evidence>
<evidence type="ECO:0000313" key="8">
    <source>
        <dbReference type="Proteomes" id="UP000034664"/>
    </source>
</evidence>
<dbReference type="SUPFAM" id="SSF50104">
    <property type="entry name" value="Translation proteins SH3-like domain"/>
    <property type="match status" value="1"/>
</dbReference>
<keyword evidence="5" id="KW-0699">rRNA-binding</keyword>
<sequence length="101" mass="11376">MKLKKGDNIIVRTGKDKGKTGKIERVYPKKNTVRIAGINIYKRHIKRRDEKNPGGIIDIPRPIDASKVALVDPVTKTATRIGYTLVKGEKKRITKKGNKQI</sequence>
<protein>
    <recommendedName>
        <fullName evidence="4 5">Large ribosomal subunit protein uL24</fullName>
    </recommendedName>
</protein>
<dbReference type="PANTHER" id="PTHR12903">
    <property type="entry name" value="MITOCHONDRIAL RIBOSOMAL PROTEIN L24"/>
    <property type="match status" value="1"/>
</dbReference>
<dbReference type="CDD" id="cd06089">
    <property type="entry name" value="KOW_RPL26"/>
    <property type="match status" value="1"/>
</dbReference>
<dbReference type="InterPro" id="IPR057264">
    <property type="entry name" value="Ribosomal_uL24_C"/>
</dbReference>
<dbReference type="EMBL" id="LBZM01000003">
    <property type="protein sequence ID" value="KKR72689.1"/>
    <property type="molecule type" value="Genomic_DNA"/>
</dbReference>
<comment type="caution">
    <text evidence="7">The sequence shown here is derived from an EMBL/GenBank/DDBJ whole genome shotgun (WGS) entry which is preliminary data.</text>
</comment>
<dbReference type="AlphaFoldDB" id="A0A0G0T6R4"/>
<reference evidence="7 8" key="1">
    <citation type="journal article" date="2015" name="Nature">
        <title>rRNA introns, odd ribosomes, and small enigmatic genomes across a large radiation of phyla.</title>
        <authorList>
            <person name="Brown C.T."/>
            <person name="Hug L.A."/>
            <person name="Thomas B.C."/>
            <person name="Sharon I."/>
            <person name="Castelle C.J."/>
            <person name="Singh A."/>
            <person name="Wilkins M.J."/>
            <person name="Williams K.H."/>
            <person name="Banfield J.F."/>
        </authorList>
    </citation>
    <scope>NUCLEOTIDE SEQUENCE [LARGE SCALE GENOMIC DNA]</scope>
</reference>
<accession>A0A0G0T6R4</accession>
<dbReference type="NCBIfam" id="TIGR01079">
    <property type="entry name" value="rplX_bact"/>
    <property type="match status" value="1"/>
</dbReference>
<dbReference type="InterPro" id="IPR003256">
    <property type="entry name" value="Ribosomal_uL24"/>
</dbReference>
<dbReference type="GO" id="GO:0003735">
    <property type="term" value="F:structural constituent of ribosome"/>
    <property type="evidence" value="ECO:0007669"/>
    <property type="project" value="InterPro"/>
</dbReference>
<dbReference type="InterPro" id="IPR005824">
    <property type="entry name" value="KOW"/>
</dbReference>
<gene>
    <name evidence="5" type="primary">rplX</name>
    <name evidence="7" type="ORF">UU14_C0003G0052</name>
</gene>
<comment type="subunit">
    <text evidence="5">Part of the 50S ribosomal subunit.</text>
</comment>
<evidence type="ECO:0000259" key="6">
    <source>
        <dbReference type="SMART" id="SM00739"/>
    </source>
</evidence>
<dbReference type="Pfam" id="PF17136">
    <property type="entry name" value="ribosomal_L24"/>
    <property type="match status" value="1"/>
</dbReference>
<name>A0A0G0T6R4_9BACT</name>
<evidence type="ECO:0000256" key="4">
    <source>
        <dbReference type="ARBA" id="ARBA00035206"/>
    </source>
</evidence>
<dbReference type="InterPro" id="IPR041988">
    <property type="entry name" value="Ribosomal_uL24_KOW"/>
</dbReference>
<dbReference type="GO" id="GO:0005840">
    <property type="term" value="C:ribosome"/>
    <property type="evidence" value="ECO:0007669"/>
    <property type="project" value="UniProtKB-KW"/>
</dbReference>
<evidence type="ECO:0000256" key="2">
    <source>
        <dbReference type="ARBA" id="ARBA00022980"/>
    </source>
</evidence>
<proteinExistence type="inferred from homology"/>
<dbReference type="GO" id="GO:0019843">
    <property type="term" value="F:rRNA binding"/>
    <property type="evidence" value="ECO:0007669"/>
    <property type="project" value="UniProtKB-UniRule"/>
</dbReference>
<dbReference type="Gene3D" id="2.30.30.30">
    <property type="match status" value="1"/>
</dbReference>
<dbReference type="PATRIC" id="fig|1618482.3.peg.176"/>
<evidence type="ECO:0000256" key="1">
    <source>
        <dbReference type="ARBA" id="ARBA00010618"/>
    </source>
</evidence>
<evidence type="ECO:0000313" key="7">
    <source>
        <dbReference type="EMBL" id="KKR72689.1"/>
    </source>
</evidence>
<dbReference type="Pfam" id="PF00467">
    <property type="entry name" value="KOW"/>
    <property type="match status" value="1"/>
</dbReference>
<dbReference type="InterPro" id="IPR008991">
    <property type="entry name" value="Translation_prot_SH3-like_sf"/>
</dbReference>
<organism evidence="7 8">
    <name type="scientific">Candidatus Roizmanbacteria bacterium GW2011_GWB1_40_7</name>
    <dbReference type="NCBI Taxonomy" id="1618482"/>
    <lineage>
        <taxon>Bacteria</taxon>
        <taxon>Candidatus Roizmaniibacteriota</taxon>
    </lineage>
</organism>
<keyword evidence="5" id="KW-0694">RNA-binding</keyword>
<dbReference type="SMART" id="SM00739">
    <property type="entry name" value="KOW"/>
    <property type="match status" value="1"/>
</dbReference>
<dbReference type="Proteomes" id="UP000034664">
    <property type="component" value="Unassembled WGS sequence"/>
</dbReference>
<keyword evidence="3 5" id="KW-0687">Ribonucleoprotein</keyword>
<evidence type="ECO:0000256" key="5">
    <source>
        <dbReference type="HAMAP-Rule" id="MF_01326"/>
    </source>
</evidence>
<feature type="domain" description="KOW" evidence="6">
    <location>
        <begin position="2"/>
        <end position="29"/>
    </location>
</feature>
<dbReference type="InterPro" id="IPR014722">
    <property type="entry name" value="Rib_uL2_dom2"/>
</dbReference>
<comment type="function">
    <text evidence="5">One of two assembly initiator proteins, it binds directly to the 5'-end of the 23S rRNA, where it nucleates assembly of the 50S subunit.</text>
</comment>
<dbReference type="GO" id="GO:1990904">
    <property type="term" value="C:ribonucleoprotein complex"/>
    <property type="evidence" value="ECO:0007669"/>
    <property type="project" value="UniProtKB-KW"/>
</dbReference>
<dbReference type="GO" id="GO:0006412">
    <property type="term" value="P:translation"/>
    <property type="evidence" value="ECO:0007669"/>
    <property type="project" value="UniProtKB-UniRule"/>
</dbReference>
<comment type="function">
    <text evidence="5">One of the proteins that surrounds the polypeptide exit tunnel on the outside of the subunit.</text>
</comment>